<proteinExistence type="predicted"/>
<dbReference type="AlphaFoldDB" id="A6JUZ5"/>
<dbReference type="Proteomes" id="UP000234681">
    <property type="component" value="Chromosome 1"/>
</dbReference>
<dbReference type="EMBL" id="CH474002">
    <property type="protein sequence ID" value="EDL87634.1"/>
    <property type="molecule type" value="Genomic_DNA"/>
</dbReference>
<gene>
    <name evidence="1" type="ORF">rCG_42118</name>
</gene>
<accession>A6JUZ5</accession>
<organism evidence="1 2">
    <name type="scientific">Rattus norvegicus</name>
    <name type="common">Rat</name>
    <dbReference type="NCBI Taxonomy" id="10116"/>
    <lineage>
        <taxon>Eukaryota</taxon>
        <taxon>Metazoa</taxon>
        <taxon>Chordata</taxon>
        <taxon>Craniata</taxon>
        <taxon>Vertebrata</taxon>
        <taxon>Euteleostomi</taxon>
        <taxon>Mammalia</taxon>
        <taxon>Eutheria</taxon>
        <taxon>Euarchontoglires</taxon>
        <taxon>Glires</taxon>
        <taxon>Rodentia</taxon>
        <taxon>Myomorpha</taxon>
        <taxon>Muroidea</taxon>
        <taxon>Muridae</taxon>
        <taxon>Murinae</taxon>
        <taxon>Rattus</taxon>
    </lineage>
</organism>
<evidence type="ECO:0000313" key="2">
    <source>
        <dbReference type="Proteomes" id="UP000234681"/>
    </source>
</evidence>
<reference evidence="1 2" key="1">
    <citation type="submission" date="2005-09" db="EMBL/GenBank/DDBJ databases">
        <authorList>
            <person name="Mural R.J."/>
            <person name="Li P.W."/>
            <person name="Adams M.D."/>
            <person name="Amanatides P.G."/>
            <person name="Baden-Tillson H."/>
            <person name="Barnstead M."/>
            <person name="Chin S.H."/>
            <person name="Dew I."/>
            <person name="Evans C.A."/>
            <person name="Ferriera S."/>
            <person name="Flanigan M."/>
            <person name="Fosler C."/>
            <person name="Glodek A."/>
            <person name="Gu Z."/>
            <person name="Holt R.A."/>
            <person name="Jennings D."/>
            <person name="Kraft C.L."/>
            <person name="Lu F."/>
            <person name="Nguyen T."/>
            <person name="Nusskern D.R."/>
            <person name="Pfannkoch C.M."/>
            <person name="Sitter C."/>
            <person name="Sutton G.G."/>
            <person name="Venter J.C."/>
            <person name="Wang Z."/>
            <person name="Woodage T."/>
            <person name="Zheng X.H."/>
            <person name="Zhong F."/>
        </authorList>
    </citation>
    <scope>NUCLEOTIDE SEQUENCE [LARGE SCALE GENOMIC DNA]</scope>
    <source>
        <strain>BN</strain>
        <strain evidence="2">Sprague-Dawley</strain>
    </source>
</reference>
<evidence type="ECO:0000313" key="1">
    <source>
        <dbReference type="EMBL" id="EDL87634.1"/>
    </source>
</evidence>
<name>A6JUZ5_RAT</name>
<protein>
    <submittedName>
        <fullName evidence="1">RCG42118</fullName>
    </submittedName>
</protein>
<sequence>MEKKISVVKLCSLWSCVTLSGEEKCRLRREDPEDPGKSRIPDWRIWSHDFYSSILLMTHIYLQTLKDPCILLTKPAWS</sequence>